<keyword evidence="2" id="KW-1185">Reference proteome</keyword>
<dbReference type="EMBL" id="JAUSUB010000037">
    <property type="protein sequence ID" value="MDQ0273304.1"/>
    <property type="molecule type" value="Genomic_DNA"/>
</dbReference>
<evidence type="ECO:0000313" key="1">
    <source>
        <dbReference type="EMBL" id="MDQ0273304.1"/>
    </source>
</evidence>
<proteinExistence type="predicted"/>
<evidence type="ECO:0000313" key="2">
    <source>
        <dbReference type="Proteomes" id="UP001238088"/>
    </source>
</evidence>
<protein>
    <submittedName>
        <fullName evidence="1">Uncharacterized protein</fullName>
    </submittedName>
</protein>
<name>A0ABU0AR04_9BACI</name>
<dbReference type="Proteomes" id="UP001238088">
    <property type="component" value="Unassembled WGS sequence"/>
</dbReference>
<gene>
    <name evidence="1" type="ORF">J2S17_005236</name>
</gene>
<sequence>MGKAEWREKNQIYSPLTRKIIESRAEKLPYSPLILGTIEWREKNQDYSPLTRKITEYKA</sequence>
<reference evidence="1 2" key="1">
    <citation type="submission" date="2023-07" db="EMBL/GenBank/DDBJ databases">
        <title>Genomic Encyclopedia of Type Strains, Phase IV (KMG-IV): sequencing the most valuable type-strain genomes for metagenomic binning, comparative biology and taxonomic classification.</title>
        <authorList>
            <person name="Goeker M."/>
        </authorList>
    </citation>
    <scope>NUCLEOTIDE SEQUENCE [LARGE SCALE GENOMIC DNA]</scope>
    <source>
        <strain evidence="1 2">DSM 23494</strain>
    </source>
</reference>
<dbReference type="RefSeq" id="WP_307479245.1">
    <property type="nucleotide sequence ID" value="NZ_JAUSUB010000037.1"/>
</dbReference>
<comment type="caution">
    <text evidence="1">The sequence shown here is derived from an EMBL/GenBank/DDBJ whole genome shotgun (WGS) entry which is preliminary data.</text>
</comment>
<accession>A0ABU0AR04</accession>
<organism evidence="1 2">
    <name type="scientific">Cytobacillus purgationiresistens</name>
    <dbReference type="NCBI Taxonomy" id="863449"/>
    <lineage>
        <taxon>Bacteria</taxon>
        <taxon>Bacillati</taxon>
        <taxon>Bacillota</taxon>
        <taxon>Bacilli</taxon>
        <taxon>Bacillales</taxon>
        <taxon>Bacillaceae</taxon>
        <taxon>Cytobacillus</taxon>
    </lineage>
</organism>